<keyword evidence="3 5" id="KW-1133">Transmembrane helix</keyword>
<feature type="transmembrane region" description="Helical" evidence="5">
    <location>
        <begin position="56"/>
        <end position="78"/>
    </location>
</feature>
<keyword evidence="4 5" id="KW-0472">Membrane</keyword>
<feature type="transmembrane region" description="Helical" evidence="5">
    <location>
        <begin position="156"/>
        <end position="181"/>
    </location>
</feature>
<keyword evidence="7" id="KW-1185">Reference proteome</keyword>
<dbReference type="EMBL" id="JAERUA010000003">
    <property type="protein sequence ID" value="KAI1901962.1"/>
    <property type="molecule type" value="Genomic_DNA"/>
</dbReference>
<comment type="caution">
    <text evidence="6">The sequence shown here is derived from an EMBL/GenBank/DDBJ whole genome shotgun (WGS) entry which is preliminary data.</text>
</comment>
<gene>
    <name evidence="6" type="ORF">AGOR_G00039820</name>
</gene>
<dbReference type="GO" id="GO:0005246">
    <property type="term" value="F:calcium channel regulator activity"/>
    <property type="evidence" value="ECO:0007669"/>
    <property type="project" value="TreeGrafter"/>
</dbReference>
<dbReference type="PANTHER" id="PTHR15025:SF6">
    <property type="entry name" value="VOLTAGE-DEPENDENT CALCIUM CHANNEL GAMMA-6 SUBUNIT"/>
    <property type="match status" value="1"/>
</dbReference>
<proteinExistence type="predicted"/>
<feature type="transmembrane region" description="Helical" evidence="5">
    <location>
        <begin position="193"/>
        <end position="217"/>
    </location>
</feature>
<evidence type="ECO:0000256" key="1">
    <source>
        <dbReference type="ARBA" id="ARBA00004141"/>
    </source>
</evidence>
<dbReference type="Proteomes" id="UP000829720">
    <property type="component" value="Unassembled WGS sequence"/>
</dbReference>
<keyword evidence="2 5" id="KW-0812">Transmembrane</keyword>
<protein>
    <submittedName>
        <fullName evidence="6">Uncharacterized protein</fullName>
    </submittedName>
</protein>
<evidence type="ECO:0000256" key="3">
    <source>
        <dbReference type="ARBA" id="ARBA00022989"/>
    </source>
</evidence>
<dbReference type="InterPro" id="IPR004031">
    <property type="entry name" value="PMP22/EMP/MP20/Claudin"/>
</dbReference>
<evidence type="ECO:0000256" key="4">
    <source>
        <dbReference type="ARBA" id="ARBA00023136"/>
    </source>
</evidence>
<evidence type="ECO:0000256" key="2">
    <source>
        <dbReference type="ARBA" id="ARBA00022692"/>
    </source>
</evidence>
<accession>A0A8T3DYD8</accession>
<comment type="subcellular location">
    <subcellularLocation>
        <location evidence="1">Membrane</location>
        <topology evidence="1">Multi-pass membrane protein</topology>
    </subcellularLocation>
</comment>
<feature type="transmembrane region" description="Helical" evidence="5">
    <location>
        <begin position="229"/>
        <end position="255"/>
    </location>
</feature>
<evidence type="ECO:0000313" key="7">
    <source>
        <dbReference type="Proteomes" id="UP000829720"/>
    </source>
</evidence>
<dbReference type="GO" id="GO:1902514">
    <property type="term" value="P:regulation of calcium ion transmembrane transport via high voltage-gated calcium channel"/>
    <property type="evidence" value="ECO:0007669"/>
    <property type="project" value="TreeGrafter"/>
</dbReference>
<dbReference type="AlphaFoldDB" id="A0A8T3DYD8"/>
<reference evidence="6" key="1">
    <citation type="submission" date="2021-01" db="EMBL/GenBank/DDBJ databases">
        <authorList>
            <person name="Zahm M."/>
            <person name="Roques C."/>
            <person name="Cabau C."/>
            <person name="Klopp C."/>
            <person name="Donnadieu C."/>
            <person name="Jouanno E."/>
            <person name="Lampietro C."/>
            <person name="Louis A."/>
            <person name="Herpin A."/>
            <person name="Echchiki A."/>
            <person name="Berthelot C."/>
            <person name="Parey E."/>
            <person name="Roest-Crollius H."/>
            <person name="Braasch I."/>
            <person name="Postlethwait J."/>
            <person name="Bobe J."/>
            <person name="Montfort J."/>
            <person name="Bouchez O."/>
            <person name="Begum T."/>
            <person name="Mejri S."/>
            <person name="Adams A."/>
            <person name="Chen W.-J."/>
            <person name="Guiguen Y."/>
        </authorList>
    </citation>
    <scope>NUCLEOTIDE SEQUENCE</scope>
    <source>
        <tissue evidence="6">Blood</tissue>
    </source>
</reference>
<evidence type="ECO:0000313" key="6">
    <source>
        <dbReference type="EMBL" id="KAI1901962.1"/>
    </source>
</evidence>
<sequence length="271" mass="29111">MWSTFYMQEEDGRAGGVTGGGASGLAGAMGMRGGTSKRRAVATPGTSTSQVGQVKMVYFVALIGVALAILGLGTEFWVELAPPKTFYSNETCMVAHYGLWKRCLRTLWATDIDPERESCGPANLPGVESNCTYFKFFTSGDNAVIFKRTTQKNLNMAAAGLALFSLFLMVTASVCIIMTLSKGEKFFLKPASFCFIFSGILVLLSLVVFHQSILALLASDHTVPLHHELSWSASCVGIAGTILIVAGVLFMLLALPFSPCERCLTHNHSAT</sequence>
<evidence type="ECO:0000256" key="5">
    <source>
        <dbReference type="SAM" id="Phobius"/>
    </source>
</evidence>
<dbReference type="OrthoDB" id="8890470at2759"/>
<dbReference type="Pfam" id="PF13903">
    <property type="entry name" value="Claudin_2"/>
    <property type="match status" value="1"/>
</dbReference>
<organism evidence="6 7">
    <name type="scientific">Albula goreensis</name>
    <dbReference type="NCBI Taxonomy" id="1534307"/>
    <lineage>
        <taxon>Eukaryota</taxon>
        <taxon>Metazoa</taxon>
        <taxon>Chordata</taxon>
        <taxon>Craniata</taxon>
        <taxon>Vertebrata</taxon>
        <taxon>Euteleostomi</taxon>
        <taxon>Actinopterygii</taxon>
        <taxon>Neopterygii</taxon>
        <taxon>Teleostei</taxon>
        <taxon>Albuliformes</taxon>
        <taxon>Albulidae</taxon>
        <taxon>Albula</taxon>
    </lineage>
</organism>
<name>A0A8T3DYD8_9TELE</name>
<dbReference type="PANTHER" id="PTHR15025">
    <property type="entry name" value="VOLTAGE-DEPENDENT CALCIUM CHANNEL GAMMA-1 SUBUNIT-RELATED"/>
    <property type="match status" value="1"/>
</dbReference>
<dbReference type="Gene3D" id="1.20.140.150">
    <property type="match status" value="1"/>
</dbReference>
<dbReference type="GO" id="GO:1990454">
    <property type="term" value="C:L-type voltage-gated calcium channel complex"/>
    <property type="evidence" value="ECO:0007669"/>
    <property type="project" value="TreeGrafter"/>
</dbReference>